<dbReference type="SMART" id="SM00331">
    <property type="entry name" value="PP2C_SIG"/>
    <property type="match status" value="1"/>
</dbReference>
<dbReference type="InterPro" id="IPR036890">
    <property type="entry name" value="HATPase_C_sf"/>
</dbReference>
<dbReference type="Pfam" id="PF13581">
    <property type="entry name" value="HATPase_c_2"/>
    <property type="match status" value="1"/>
</dbReference>
<proteinExistence type="predicted"/>
<feature type="transmembrane region" description="Helical" evidence="7">
    <location>
        <begin position="160"/>
        <end position="180"/>
    </location>
</feature>
<keyword evidence="5 7" id="KW-0472">Membrane</keyword>
<reference evidence="9" key="1">
    <citation type="journal article" date="2014" name="Int. J. Syst. Evol. Microbiol.">
        <title>Complete genome sequence of Corynebacterium casei LMG S-19264T (=DSM 44701T), isolated from a smear-ripened cheese.</title>
        <authorList>
            <consortium name="US DOE Joint Genome Institute (JGI-PGF)"/>
            <person name="Walter F."/>
            <person name="Albersmeier A."/>
            <person name="Kalinowski J."/>
            <person name="Ruckert C."/>
        </authorList>
    </citation>
    <scope>NUCLEOTIDE SEQUENCE</scope>
    <source>
        <strain evidence="9">JCM 4714</strain>
    </source>
</reference>
<dbReference type="InterPro" id="IPR002293">
    <property type="entry name" value="AA/rel_permease1"/>
</dbReference>
<feature type="transmembrane region" description="Helical" evidence="7">
    <location>
        <begin position="79"/>
        <end position="95"/>
    </location>
</feature>
<evidence type="ECO:0000256" key="7">
    <source>
        <dbReference type="SAM" id="Phobius"/>
    </source>
</evidence>
<feature type="transmembrane region" description="Helical" evidence="7">
    <location>
        <begin position="273"/>
        <end position="297"/>
    </location>
</feature>
<dbReference type="InterPro" id="IPR003594">
    <property type="entry name" value="HATPase_dom"/>
</dbReference>
<reference evidence="9" key="2">
    <citation type="submission" date="2020-09" db="EMBL/GenBank/DDBJ databases">
        <authorList>
            <person name="Sun Q."/>
            <person name="Ohkuma M."/>
        </authorList>
    </citation>
    <scope>NUCLEOTIDE SEQUENCE</scope>
    <source>
        <strain evidence="9">JCM 4714</strain>
    </source>
</reference>
<dbReference type="PANTHER" id="PTHR43156">
    <property type="entry name" value="STAGE II SPORULATION PROTEIN E-RELATED"/>
    <property type="match status" value="1"/>
</dbReference>
<comment type="subcellular location">
    <subcellularLocation>
        <location evidence="1">Membrane</location>
        <topology evidence="1">Multi-pass membrane protein</topology>
    </subcellularLocation>
</comment>
<dbReference type="AlphaFoldDB" id="A0A918YMT9"/>
<dbReference type="PANTHER" id="PTHR43156:SF2">
    <property type="entry name" value="STAGE II SPORULATION PROTEIN E"/>
    <property type="match status" value="1"/>
</dbReference>
<feature type="transmembrane region" description="Helical" evidence="7">
    <location>
        <begin position="445"/>
        <end position="467"/>
    </location>
</feature>
<dbReference type="EMBL" id="BMVG01000018">
    <property type="protein sequence ID" value="GHE09040.1"/>
    <property type="molecule type" value="Genomic_DNA"/>
</dbReference>
<dbReference type="SUPFAM" id="SSF81606">
    <property type="entry name" value="PP2C-like"/>
    <property type="match status" value="1"/>
</dbReference>
<evidence type="ECO:0000259" key="8">
    <source>
        <dbReference type="SMART" id="SM00331"/>
    </source>
</evidence>
<evidence type="ECO:0000256" key="4">
    <source>
        <dbReference type="ARBA" id="ARBA00022989"/>
    </source>
</evidence>
<evidence type="ECO:0000256" key="3">
    <source>
        <dbReference type="ARBA" id="ARBA00022801"/>
    </source>
</evidence>
<dbReference type="Pfam" id="PF07228">
    <property type="entry name" value="SpoIIE"/>
    <property type="match status" value="1"/>
</dbReference>
<feature type="transmembrane region" description="Helical" evidence="7">
    <location>
        <begin position="414"/>
        <end position="433"/>
    </location>
</feature>
<feature type="region of interest" description="Disordered" evidence="6">
    <location>
        <begin position="1"/>
        <end position="28"/>
    </location>
</feature>
<evidence type="ECO:0000256" key="5">
    <source>
        <dbReference type="ARBA" id="ARBA00023136"/>
    </source>
</evidence>
<comment type="caution">
    <text evidence="9">The sequence shown here is derived from an EMBL/GenBank/DDBJ whole genome shotgun (WGS) entry which is preliminary data.</text>
</comment>
<dbReference type="GO" id="GO:0016791">
    <property type="term" value="F:phosphatase activity"/>
    <property type="evidence" value="ECO:0007669"/>
    <property type="project" value="TreeGrafter"/>
</dbReference>
<dbReference type="InterPro" id="IPR052016">
    <property type="entry name" value="Bact_Sigma-Reg"/>
</dbReference>
<keyword evidence="10" id="KW-1185">Reference proteome</keyword>
<feature type="transmembrane region" description="Helical" evidence="7">
    <location>
        <begin position="487"/>
        <end position="509"/>
    </location>
</feature>
<sequence length="891" mass="94120">MGLPERDEKSASGAKPFPGRPSSDAPVMPVAGAGGKGLRAGALGLFSSVAIGMASTAPAYSLAATLGLIVAAVGRQTPVITMLAFIPMLLIAYAYRELNASNADCGTTFSWATRAFGPRVGWMGGWGIIVADIIVMANLAEIAGIYSFRLLGYDALAEHQVWPTLVGVMWIGVMTAICYVGIEISAAIQCGLLLIEVSVLLLFAATALIKAYTSGPQTAIHVSASWFNPFDVPSTKALTAGILAAVFIYWGWDTAVTVNEETAESTRIPGRAAVISTMLLLITYALVATSVQAFAGVGNSGIGLGNGNNSDDVLSGLGSAVFGSHGPGIFLAKLLIFMVLTSSAASTQTTILPLARTVFSMAAHKALPSRFARVHRRFLTPTWSTVGVGLASIAFLVLLTVISHDFLADSIGSIGIAIAFYYGLTGFACVWYYRRVLTRSRRDLLFKGLLPGLGGLMMLCLFCYAAFDVYADPDYGKTSIDLPVIGRTGGVTVVGIGALLIGVVLMLVVTHEHTTALRLQRSLLPDGLPPQTAVELASRYVPADSRTGVGGDWFDAIPLSGTRVGLAVGEVTGHGLRAAAAMGRLRTVVRVLARLDLAPDELLLRLDDMVRQAAREEVPKHGASGAAGKRPTDEADLGVSCLFAVYDPVSGRCTMARAGNPTAAVLPPDSDIVTYPELPAGPPLGVGGLPYESTELQLPPGSIVALFTDGLVQTADGPDKALGLLAETLTRYRHALEEFCDRAVAALLPGPANDDATLLLVRTRVLAEDQVTVWELPPDPAMVADARNTTTEQLGAWGLDDLAFTTELIVSELVTNAIRYATGPVHVRLIRDRTLICEVSDTGHTSPHLRHAETDDEDGRGLFIIAQMAQRWGTRYTATGKTIWVEQSLPP</sequence>
<keyword evidence="3" id="KW-0378">Hydrolase</keyword>
<dbReference type="Gene3D" id="3.30.565.10">
    <property type="entry name" value="Histidine kinase-like ATPase, C-terminal domain"/>
    <property type="match status" value="1"/>
</dbReference>
<dbReference type="RefSeq" id="WP_229882043.1">
    <property type="nucleotide sequence ID" value="NZ_BMVG01000018.1"/>
</dbReference>
<accession>A0A918YMT9</accession>
<keyword evidence="2 7" id="KW-0812">Transmembrane</keyword>
<evidence type="ECO:0000256" key="1">
    <source>
        <dbReference type="ARBA" id="ARBA00004141"/>
    </source>
</evidence>
<gene>
    <name evidence="9" type="ORF">GCM10010339_60040</name>
</gene>
<feature type="transmembrane region" description="Helical" evidence="7">
    <location>
        <begin position="120"/>
        <end position="140"/>
    </location>
</feature>
<dbReference type="Gene3D" id="1.20.1740.10">
    <property type="entry name" value="Amino acid/polyamine transporter I"/>
    <property type="match status" value="1"/>
</dbReference>
<feature type="transmembrane region" description="Helical" evidence="7">
    <location>
        <begin position="317"/>
        <end position="340"/>
    </location>
</feature>
<dbReference type="InterPro" id="IPR036457">
    <property type="entry name" value="PPM-type-like_dom_sf"/>
</dbReference>
<feature type="transmembrane region" description="Helical" evidence="7">
    <location>
        <begin position="378"/>
        <end position="402"/>
    </location>
</feature>
<dbReference type="GO" id="GO:0055085">
    <property type="term" value="P:transmembrane transport"/>
    <property type="evidence" value="ECO:0007669"/>
    <property type="project" value="InterPro"/>
</dbReference>
<dbReference type="InterPro" id="IPR001932">
    <property type="entry name" value="PPM-type_phosphatase-like_dom"/>
</dbReference>
<evidence type="ECO:0000313" key="9">
    <source>
        <dbReference type="EMBL" id="GHE09040.1"/>
    </source>
</evidence>
<evidence type="ECO:0000256" key="2">
    <source>
        <dbReference type="ARBA" id="ARBA00022692"/>
    </source>
</evidence>
<feature type="compositionally biased region" description="Basic and acidic residues" evidence="6">
    <location>
        <begin position="1"/>
        <end position="10"/>
    </location>
</feature>
<feature type="transmembrane region" description="Helical" evidence="7">
    <location>
        <begin position="233"/>
        <end position="252"/>
    </location>
</feature>
<feature type="domain" description="PPM-type phosphatase" evidence="8">
    <location>
        <begin position="531"/>
        <end position="763"/>
    </location>
</feature>
<dbReference type="CDD" id="cd16936">
    <property type="entry name" value="HATPase_RsbW-like"/>
    <property type="match status" value="1"/>
</dbReference>
<feature type="transmembrane region" description="Helical" evidence="7">
    <location>
        <begin position="45"/>
        <end position="73"/>
    </location>
</feature>
<name>A0A918YMT9_9ACTN</name>
<dbReference type="SUPFAM" id="SSF55874">
    <property type="entry name" value="ATPase domain of HSP90 chaperone/DNA topoisomerase II/histidine kinase"/>
    <property type="match status" value="1"/>
</dbReference>
<keyword evidence="4 7" id="KW-1133">Transmembrane helix</keyword>
<dbReference type="Proteomes" id="UP000655443">
    <property type="component" value="Unassembled WGS sequence"/>
</dbReference>
<evidence type="ECO:0000313" key="10">
    <source>
        <dbReference type="Proteomes" id="UP000655443"/>
    </source>
</evidence>
<organism evidence="9 10">
    <name type="scientific">Streptomyces alanosinicus</name>
    <dbReference type="NCBI Taxonomy" id="68171"/>
    <lineage>
        <taxon>Bacteria</taxon>
        <taxon>Bacillati</taxon>
        <taxon>Actinomycetota</taxon>
        <taxon>Actinomycetes</taxon>
        <taxon>Kitasatosporales</taxon>
        <taxon>Streptomycetaceae</taxon>
        <taxon>Streptomyces</taxon>
    </lineage>
</organism>
<dbReference type="Pfam" id="PF13520">
    <property type="entry name" value="AA_permease_2"/>
    <property type="match status" value="1"/>
</dbReference>
<protein>
    <recommendedName>
        <fullName evidence="8">PPM-type phosphatase domain-containing protein</fullName>
    </recommendedName>
</protein>
<dbReference type="GO" id="GO:0016020">
    <property type="term" value="C:membrane"/>
    <property type="evidence" value="ECO:0007669"/>
    <property type="project" value="UniProtKB-SubCell"/>
</dbReference>
<dbReference type="FunFam" id="3.30.565.10:FF:000028">
    <property type="entry name" value="PAS sensor protein"/>
    <property type="match status" value="1"/>
</dbReference>
<evidence type="ECO:0000256" key="6">
    <source>
        <dbReference type="SAM" id="MobiDB-lite"/>
    </source>
</evidence>
<dbReference type="Gene3D" id="3.60.40.10">
    <property type="entry name" value="PPM-type phosphatase domain"/>
    <property type="match status" value="1"/>
</dbReference>
<feature type="transmembrane region" description="Helical" evidence="7">
    <location>
        <begin position="192"/>
        <end position="213"/>
    </location>
</feature>